<accession>A0ABD4T8J8</accession>
<sequence length="513" mass="58115">MKLVYLPLDERPCNLVYPQMIAELIPDLSLVAPTPHQLGQKKRPANPDALGQWLTQAVMDCQIALISLEMLVYGGLLPSRLHLHPQDTLLERLHRLRSLKQQVPHLRIFASNLIMRTPHYNSSEEEPDYYASYGAAIFRWGWLTDQFEREGLSPKEQEELQGLQASIPPADLADYRDRRSKNRAVNLAAIDLVNEGTLDFLAIPQDDSAPYGFTAQDQQRVVQKISQHRLQRQIHLYPGADEVGCTLLARAYQQLLGQRRKLYPLFSAVGAEQIIPLYEDRPLGESLKSHLLAAGAQWAPSPDTADAVIAINTPGKKMQEAWDQKTQDITYSSYRNLRFFVDQIQQLVNQGIPVAIADVAFANGGDTELVQLLDDHQIWDDLLAYTGWNTTCNTLGTTLALTILGLDSPQAHVIAHQKIYHLLEDWAYQSTVRSDVVHQFLPKVGASYYNFQGQDALIHQAIEQQLLKLWNQTLVHSFHPWTLTRLAVTTPWHRMFEIGMILKIADSSQSHHP</sequence>
<dbReference type="Pfam" id="PF13552">
    <property type="entry name" value="DUF4127"/>
    <property type="match status" value="1"/>
</dbReference>
<dbReference type="EMBL" id="JTHE03000113">
    <property type="protein sequence ID" value="MCM1985112.1"/>
    <property type="molecule type" value="Genomic_DNA"/>
</dbReference>
<gene>
    <name evidence="1" type="ORF">QQ91_0020025</name>
</gene>
<evidence type="ECO:0000313" key="1">
    <source>
        <dbReference type="EMBL" id="MCM1985112.1"/>
    </source>
</evidence>
<evidence type="ECO:0000313" key="2">
    <source>
        <dbReference type="Proteomes" id="UP000031561"/>
    </source>
</evidence>
<dbReference type="AlphaFoldDB" id="A0ABD4T8J8"/>
<dbReference type="RefSeq" id="WP_166283478.1">
    <property type="nucleotide sequence ID" value="NZ_JTHE03000113.1"/>
</dbReference>
<keyword evidence="2" id="KW-1185">Reference proteome</keyword>
<organism evidence="1 2">
    <name type="scientific">Lyngbya confervoides BDU141951</name>
    <dbReference type="NCBI Taxonomy" id="1574623"/>
    <lineage>
        <taxon>Bacteria</taxon>
        <taxon>Bacillati</taxon>
        <taxon>Cyanobacteriota</taxon>
        <taxon>Cyanophyceae</taxon>
        <taxon>Oscillatoriophycideae</taxon>
        <taxon>Oscillatoriales</taxon>
        <taxon>Microcoleaceae</taxon>
        <taxon>Lyngbya</taxon>
    </lineage>
</organism>
<protein>
    <submittedName>
        <fullName evidence="1">DUF4127 family protein</fullName>
    </submittedName>
</protein>
<comment type="caution">
    <text evidence="1">The sequence shown here is derived from an EMBL/GenBank/DDBJ whole genome shotgun (WGS) entry which is preliminary data.</text>
</comment>
<name>A0ABD4T8J8_9CYAN</name>
<reference evidence="1 2" key="1">
    <citation type="journal article" date="2015" name="Genome Announc.">
        <title>Draft Genome Sequence of Filamentous Marine Cyanobacterium Lyngbya confervoides Strain BDU141951.</title>
        <authorList>
            <person name="Chandrababunaidu M.M."/>
            <person name="Sen D."/>
            <person name="Tripathy S."/>
        </authorList>
    </citation>
    <scope>NUCLEOTIDE SEQUENCE [LARGE SCALE GENOMIC DNA]</scope>
    <source>
        <strain evidence="1 2">BDU141951</strain>
    </source>
</reference>
<proteinExistence type="predicted"/>
<dbReference type="Proteomes" id="UP000031561">
    <property type="component" value="Unassembled WGS sequence"/>
</dbReference>
<dbReference type="InterPro" id="IPR025394">
    <property type="entry name" value="DUF4127"/>
</dbReference>